<proteinExistence type="predicted"/>
<sequence>MYSFNKLSNGPALPSGRAVSLFPVPIKFTYIIIFLLLCSPDKVDKLIDRLGQPRSR</sequence>
<feature type="transmembrane region" description="Helical" evidence="1">
    <location>
        <begin position="20"/>
        <end position="39"/>
    </location>
</feature>
<organism evidence="2 3">
    <name type="scientific">Paenibacillus montaniterrae</name>
    <dbReference type="NCBI Taxonomy" id="429341"/>
    <lineage>
        <taxon>Bacteria</taxon>
        <taxon>Bacillati</taxon>
        <taxon>Bacillota</taxon>
        <taxon>Bacilli</taxon>
        <taxon>Bacillales</taxon>
        <taxon>Paenibacillaceae</taxon>
        <taxon>Paenibacillus</taxon>
    </lineage>
</organism>
<evidence type="ECO:0000313" key="3">
    <source>
        <dbReference type="Proteomes" id="UP000683139"/>
    </source>
</evidence>
<evidence type="ECO:0000256" key="1">
    <source>
        <dbReference type="SAM" id="Phobius"/>
    </source>
</evidence>
<reference evidence="2" key="1">
    <citation type="submission" date="2021-03" db="EMBL/GenBank/DDBJ databases">
        <title>Antimicrobial resistance genes in bacteria isolated from Japanese honey, and their potential for conferring macrolide and lincosamide resistance in the American foulbrood pathogen Paenibacillus larvae.</title>
        <authorList>
            <person name="Okamoto M."/>
            <person name="Kumagai M."/>
            <person name="Kanamori H."/>
            <person name="Takamatsu D."/>
        </authorList>
    </citation>
    <scope>NUCLEOTIDE SEQUENCE</scope>
    <source>
        <strain evidence="2">J40TS1</strain>
    </source>
</reference>
<keyword evidence="1" id="KW-0812">Transmembrane</keyword>
<gene>
    <name evidence="2" type="ORF">J40TS1_11060</name>
</gene>
<comment type="caution">
    <text evidence="2">The sequence shown here is derived from an EMBL/GenBank/DDBJ whole genome shotgun (WGS) entry which is preliminary data.</text>
</comment>
<protein>
    <submittedName>
        <fullName evidence="2">Uncharacterized protein</fullName>
    </submittedName>
</protein>
<dbReference type="Proteomes" id="UP000683139">
    <property type="component" value="Unassembled WGS sequence"/>
</dbReference>
<dbReference type="EMBL" id="BOSE01000001">
    <property type="protein sequence ID" value="GIP15464.1"/>
    <property type="molecule type" value="Genomic_DNA"/>
</dbReference>
<keyword evidence="3" id="KW-1185">Reference proteome</keyword>
<dbReference type="AlphaFoldDB" id="A0A919YNQ6"/>
<evidence type="ECO:0000313" key="2">
    <source>
        <dbReference type="EMBL" id="GIP15464.1"/>
    </source>
</evidence>
<keyword evidence="1" id="KW-1133">Transmembrane helix</keyword>
<name>A0A919YNQ6_9BACL</name>
<accession>A0A919YNQ6</accession>
<keyword evidence="1" id="KW-0472">Membrane</keyword>